<keyword evidence="2" id="KW-1185">Reference proteome</keyword>
<organism evidence="1 2">
    <name type="scientific">Erwinia phage phiEaP8</name>
    <dbReference type="NCBI Taxonomy" id="2178928"/>
    <lineage>
        <taxon>Viruses</taxon>
        <taxon>Duplodnaviria</taxon>
        <taxon>Heunggongvirae</taxon>
        <taxon>Uroviricota</taxon>
        <taxon>Caudoviricetes</taxon>
        <taxon>Schitoviridae</taxon>
        <taxon>Erskinevirinae</taxon>
        <taxon>Yonginvirus</taxon>
        <taxon>Yonginvirus EaP8</taxon>
    </lineage>
</organism>
<evidence type="ECO:0000313" key="2">
    <source>
        <dbReference type="Proteomes" id="UP000267934"/>
    </source>
</evidence>
<dbReference type="RefSeq" id="YP_009889631.1">
    <property type="nucleotide sequence ID" value="NC_049510.1"/>
</dbReference>
<dbReference type="KEGG" id="vg:55819131"/>
<accession>A0A3G1QTS9</accession>
<protein>
    <submittedName>
        <fullName evidence="1">Uncharacterized protein</fullName>
    </submittedName>
</protein>
<reference evidence="1 2" key="1">
    <citation type="journal article" date="2018" name="Plant Pathol. J.">
        <title>Characterization of the Lytic Bacteriophage phiEaP-8 Effective against Both Erwinia amylovora and Erwinia pyrifoliae Causing Severe Diseases in Apple and Pear.</title>
        <authorList>
            <person name="Park J."/>
            <person name="Lee G.M."/>
            <person name="Kim D."/>
            <person name="Park D.H."/>
            <person name="Oh C.S."/>
        </authorList>
    </citation>
    <scope>NUCLEOTIDE SEQUENCE [LARGE SCALE GENOMIC DNA]</scope>
</reference>
<name>A0A3G1QTS9_9CAUD</name>
<dbReference type="Proteomes" id="UP000267934">
    <property type="component" value="Segment"/>
</dbReference>
<dbReference type="GeneID" id="55819131"/>
<proteinExistence type="predicted"/>
<evidence type="ECO:0000313" key="1">
    <source>
        <dbReference type="EMBL" id="AWN06267.1"/>
    </source>
</evidence>
<dbReference type="EMBL" id="MH160392">
    <property type="protein sequence ID" value="AWN06267.1"/>
    <property type="molecule type" value="Genomic_DNA"/>
</dbReference>
<sequence>MSTTRLTFGAALSTVTDTLNVVSTVANVATKSVGMLDTFVTQAAKDQQIRMKLNSASKIETMIEETALADTERQKKILSFCADEQTKELYQSNEKRLRALLETN</sequence>